<evidence type="ECO:0008006" key="3">
    <source>
        <dbReference type="Google" id="ProtNLM"/>
    </source>
</evidence>
<organism evidence="1 2">
    <name type="scientific">Candidatus Enterocola intestinipullorum</name>
    <dbReference type="NCBI Taxonomy" id="2840783"/>
    <lineage>
        <taxon>Bacteria</taxon>
        <taxon>Pseudomonadati</taxon>
        <taxon>Bacteroidota</taxon>
        <taxon>Bacteroidia</taxon>
        <taxon>Bacteroidales</taxon>
        <taxon>Candidatus Enterocola</taxon>
    </lineage>
</organism>
<dbReference type="EMBL" id="JADIMR010000083">
    <property type="protein sequence ID" value="MBO8447193.1"/>
    <property type="molecule type" value="Genomic_DNA"/>
</dbReference>
<sequence length="326" mass="38128">MDVRYVAIRTILWLVLPLSLFSCKRHSTRFVADVGQVDVEIGIRRFDKDVLVLPVDSLYDRYGDFVNLYAFKILNLHNPQDIKKFTSDSIVSIIYADAEKEYDHVQDIERELSTAFKYFNYYFPTLAIPEMLFHVSGFNQSVVITDDAVSASIDLYLGSDYKYYEGVANQYELPLMTRERLPLDMAYAWISTEFLQEGQDRLIDNMLYRGKLLYMMMVMFPNRNECDILGYTPEQLAWAKLYEENIWASMMEKKQLFSSDWRLITQMVNPAPFTQGFSQDSPGRLGEYIGLQIVKSYMESNRNLTLYDMFAATDAEQLLRDSQYRP</sequence>
<evidence type="ECO:0000313" key="2">
    <source>
        <dbReference type="Proteomes" id="UP000823637"/>
    </source>
</evidence>
<dbReference type="Pfam" id="PF25594">
    <property type="entry name" value="GldB_lipo"/>
    <property type="match status" value="1"/>
</dbReference>
<proteinExistence type="predicted"/>
<name>A0A9D9EGN0_9BACT</name>
<comment type="caution">
    <text evidence="1">The sequence shown here is derived from an EMBL/GenBank/DDBJ whole genome shotgun (WGS) entry which is preliminary data.</text>
</comment>
<dbReference type="Proteomes" id="UP000823637">
    <property type="component" value="Unassembled WGS sequence"/>
</dbReference>
<evidence type="ECO:0000313" key="1">
    <source>
        <dbReference type="EMBL" id="MBO8447193.1"/>
    </source>
</evidence>
<protein>
    <recommendedName>
        <fullName evidence="3">Gliding motility lipoprotein GldB</fullName>
    </recommendedName>
</protein>
<dbReference type="InterPro" id="IPR019853">
    <property type="entry name" value="GldB-like"/>
</dbReference>
<dbReference type="AlphaFoldDB" id="A0A9D9EGN0"/>
<gene>
    <name evidence="1" type="ORF">IAC32_05570</name>
</gene>
<reference evidence="1" key="1">
    <citation type="submission" date="2020-10" db="EMBL/GenBank/DDBJ databases">
        <authorList>
            <person name="Gilroy R."/>
        </authorList>
    </citation>
    <scope>NUCLEOTIDE SEQUENCE</scope>
    <source>
        <strain evidence="1">D3-1215</strain>
    </source>
</reference>
<reference evidence="1" key="2">
    <citation type="journal article" date="2021" name="PeerJ">
        <title>Extensive microbial diversity within the chicken gut microbiome revealed by metagenomics and culture.</title>
        <authorList>
            <person name="Gilroy R."/>
            <person name="Ravi A."/>
            <person name="Getino M."/>
            <person name="Pursley I."/>
            <person name="Horton D.L."/>
            <person name="Alikhan N.F."/>
            <person name="Baker D."/>
            <person name="Gharbi K."/>
            <person name="Hall N."/>
            <person name="Watson M."/>
            <person name="Adriaenssens E.M."/>
            <person name="Foster-Nyarko E."/>
            <person name="Jarju S."/>
            <person name="Secka A."/>
            <person name="Antonio M."/>
            <person name="Oren A."/>
            <person name="Chaudhuri R.R."/>
            <person name="La Ragione R."/>
            <person name="Hildebrand F."/>
            <person name="Pallen M.J."/>
        </authorList>
    </citation>
    <scope>NUCLEOTIDE SEQUENCE</scope>
    <source>
        <strain evidence="1">D3-1215</strain>
    </source>
</reference>
<accession>A0A9D9EGN0</accession>
<dbReference type="PROSITE" id="PS51257">
    <property type="entry name" value="PROKAR_LIPOPROTEIN"/>
    <property type="match status" value="1"/>
</dbReference>